<feature type="compositionally biased region" description="Low complexity" evidence="1">
    <location>
        <begin position="161"/>
        <end position="173"/>
    </location>
</feature>
<dbReference type="EMBL" id="JBHSMF010000009">
    <property type="protein sequence ID" value="MFC5499365.1"/>
    <property type="molecule type" value="Genomic_DNA"/>
</dbReference>
<evidence type="ECO:0000313" key="3">
    <source>
        <dbReference type="Proteomes" id="UP001596037"/>
    </source>
</evidence>
<accession>A0ABW0NFQ2</accession>
<gene>
    <name evidence="2" type="ORF">ACFPOE_17605</name>
</gene>
<evidence type="ECO:0000313" key="2">
    <source>
        <dbReference type="EMBL" id="MFC5499365.1"/>
    </source>
</evidence>
<comment type="caution">
    <text evidence="2">The sequence shown here is derived from an EMBL/GenBank/DDBJ whole genome shotgun (WGS) entry which is preliminary data.</text>
</comment>
<dbReference type="Gene3D" id="3.40.50.360">
    <property type="match status" value="1"/>
</dbReference>
<sequence>MDSTLVVCYSYTGISRRAARLLCSHRGWALGEIAESGPRGTLRCVLDSLLRRQPAIHYNGPDPGSFRTVVLIAPIWMYRLAGPMRSFVAIHRERLQRVAVIATMNAAGASNAFAEIARLLGRPPVRCIALLARSIEDGSGTGELLDFGAALEPASMPPQPAGDAAQAQPARQA</sequence>
<proteinExistence type="predicted"/>
<dbReference type="RefSeq" id="WP_376851590.1">
    <property type="nucleotide sequence ID" value="NZ_JBHSMF010000009.1"/>
</dbReference>
<evidence type="ECO:0000256" key="1">
    <source>
        <dbReference type="SAM" id="MobiDB-lite"/>
    </source>
</evidence>
<dbReference type="Proteomes" id="UP001596037">
    <property type="component" value="Unassembled WGS sequence"/>
</dbReference>
<name>A0ABW0NFQ2_9BURK</name>
<organism evidence="2 3">
    <name type="scientific">Caenimonas terrae</name>
    <dbReference type="NCBI Taxonomy" id="696074"/>
    <lineage>
        <taxon>Bacteria</taxon>
        <taxon>Pseudomonadati</taxon>
        <taxon>Pseudomonadota</taxon>
        <taxon>Betaproteobacteria</taxon>
        <taxon>Burkholderiales</taxon>
        <taxon>Comamonadaceae</taxon>
        <taxon>Caenimonas</taxon>
    </lineage>
</organism>
<dbReference type="SUPFAM" id="SSF52218">
    <property type="entry name" value="Flavoproteins"/>
    <property type="match status" value="1"/>
</dbReference>
<protein>
    <submittedName>
        <fullName evidence="2">Flavodoxin</fullName>
    </submittedName>
</protein>
<keyword evidence="3" id="KW-1185">Reference proteome</keyword>
<feature type="region of interest" description="Disordered" evidence="1">
    <location>
        <begin position="152"/>
        <end position="173"/>
    </location>
</feature>
<dbReference type="InterPro" id="IPR029039">
    <property type="entry name" value="Flavoprotein-like_sf"/>
</dbReference>
<reference evidence="3" key="1">
    <citation type="journal article" date="2019" name="Int. J. Syst. Evol. Microbiol.">
        <title>The Global Catalogue of Microorganisms (GCM) 10K type strain sequencing project: providing services to taxonomists for standard genome sequencing and annotation.</title>
        <authorList>
            <consortium name="The Broad Institute Genomics Platform"/>
            <consortium name="The Broad Institute Genome Sequencing Center for Infectious Disease"/>
            <person name="Wu L."/>
            <person name="Ma J."/>
        </authorList>
    </citation>
    <scope>NUCLEOTIDE SEQUENCE [LARGE SCALE GENOMIC DNA]</scope>
    <source>
        <strain evidence="3">CCUG 57401</strain>
    </source>
</reference>